<dbReference type="AlphaFoldDB" id="A0A834XPV6"/>
<evidence type="ECO:0000256" key="2">
    <source>
        <dbReference type="SAM" id="Phobius"/>
    </source>
</evidence>
<dbReference type="PANTHER" id="PTHR11328">
    <property type="entry name" value="MAJOR FACILITATOR SUPERFAMILY DOMAIN-CONTAINING PROTEIN"/>
    <property type="match status" value="1"/>
</dbReference>
<feature type="transmembrane region" description="Helical" evidence="2">
    <location>
        <begin position="170"/>
        <end position="191"/>
    </location>
</feature>
<reference evidence="3 4" key="1">
    <citation type="submission" date="2020-08" db="EMBL/GenBank/DDBJ databases">
        <title>Aphidius gifuensis genome sequencing and assembly.</title>
        <authorList>
            <person name="Du Z."/>
        </authorList>
    </citation>
    <scope>NUCLEOTIDE SEQUENCE [LARGE SCALE GENOMIC DNA]</scope>
    <source>
        <strain evidence="3">YNYX2018</strain>
        <tissue evidence="3">Adults</tissue>
    </source>
</reference>
<dbReference type="InterPro" id="IPR039672">
    <property type="entry name" value="MFS_2"/>
</dbReference>
<evidence type="ECO:0008006" key="5">
    <source>
        <dbReference type="Google" id="ProtNLM"/>
    </source>
</evidence>
<name>A0A834XPV6_APHGI</name>
<dbReference type="FunFam" id="1.20.1250.20:FF:000431">
    <property type="entry name" value="Predicted protein"/>
    <property type="match status" value="1"/>
</dbReference>
<feature type="transmembrane region" description="Helical" evidence="2">
    <location>
        <begin position="325"/>
        <end position="343"/>
    </location>
</feature>
<dbReference type="GO" id="GO:0005886">
    <property type="term" value="C:plasma membrane"/>
    <property type="evidence" value="ECO:0007669"/>
    <property type="project" value="TreeGrafter"/>
</dbReference>
<feature type="transmembrane region" description="Helical" evidence="2">
    <location>
        <begin position="211"/>
        <end position="233"/>
    </location>
</feature>
<gene>
    <name evidence="3" type="ORF">HCN44_007949</name>
</gene>
<keyword evidence="2" id="KW-0812">Transmembrane</keyword>
<feature type="transmembrane region" description="Helical" evidence="2">
    <location>
        <begin position="349"/>
        <end position="376"/>
    </location>
</feature>
<evidence type="ECO:0000256" key="1">
    <source>
        <dbReference type="ARBA" id="ARBA00008335"/>
    </source>
</evidence>
<dbReference type="InterPro" id="IPR036259">
    <property type="entry name" value="MFS_trans_sf"/>
</dbReference>
<comment type="similarity">
    <text evidence="1">Belongs to the major facilitator superfamily.</text>
</comment>
<sequence length="482" mass="53683">MESNPNYVDNVYTEIVQRLSKKQKFSYGVGHVLNDICASMWFSYLLVFFHFVLGFDPVLSGMLMLIGQVADAFATPFVGLQSDRIDDFWLCRYGKRKTWHLTGTICVVLSFPFIFSKCIHCGDASQWSQLVYYSAFVIIFQIGWASVQISHLALIPDLTPTEHERTELTAIRYTFTVFSNVFVYIIVWAILHLTSDTSSTSQIGPHDANKFFQVVMIGLTVGIISSGVFHIFVKEIPHSTSGPITINHRSVSSFFNDQKFYLVAGVYMTTRLFVNIAQICVPLYLHESLKMPATALAVIPLIMYLSSLKMSLIIERINTKLGRKIAYLIGFIQGASACIWIFFGEGQSFTNYFIYPCSLLLGAGGSVMLVTSLGITADLIGKNTQSGAFVYGAMSFTDKMANGVAILLIQYLRCPADCTFYYRNVVSLVCGGSAVLGLIMILCIKNNESDNQDTSEYRGIERDTTYDSEISTPTSAIGVNFN</sequence>
<dbReference type="Proteomes" id="UP000639338">
    <property type="component" value="Unassembled WGS sequence"/>
</dbReference>
<dbReference type="OrthoDB" id="1730117at2759"/>
<accession>A0A834XPV6</accession>
<feature type="transmembrane region" description="Helical" evidence="2">
    <location>
        <begin position="388"/>
        <end position="409"/>
    </location>
</feature>
<evidence type="ECO:0000313" key="3">
    <source>
        <dbReference type="EMBL" id="KAF7989275.1"/>
    </source>
</evidence>
<organism evidence="3 4">
    <name type="scientific">Aphidius gifuensis</name>
    <name type="common">Parasitoid wasp</name>
    <dbReference type="NCBI Taxonomy" id="684658"/>
    <lineage>
        <taxon>Eukaryota</taxon>
        <taxon>Metazoa</taxon>
        <taxon>Ecdysozoa</taxon>
        <taxon>Arthropoda</taxon>
        <taxon>Hexapoda</taxon>
        <taxon>Insecta</taxon>
        <taxon>Pterygota</taxon>
        <taxon>Neoptera</taxon>
        <taxon>Endopterygota</taxon>
        <taxon>Hymenoptera</taxon>
        <taxon>Apocrita</taxon>
        <taxon>Ichneumonoidea</taxon>
        <taxon>Braconidae</taxon>
        <taxon>Aphidiinae</taxon>
        <taxon>Aphidius</taxon>
    </lineage>
</organism>
<keyword evidence="2" id="KW-1133">Transmembrane helix</keyword>
<dbReference type="SUPFAM" id="SSF103473">
    <property type="entry name" value="MFS general substrate transporter"/>
    <property type="match status" value="1"/>
</dbReference>
<dbReference type="GO" id="GO:0008643">
    <property type="term" value="P:carbohydrate transport"/>
    <property type="evidence" value="ECO:0007669"/>
    <property type="project" value="InterPro"/>
</dbReference>
<feature type="transmembrane region" description="Helical" evidence="2">
    <location>
        <begin position="130"/>
        <end position="149"/>
    </location>
</feature>
<dbReference type="GO" id="GO:0015293">
    <property type="term" value="F:symporter activity"/>
    <property type="evidence" value="ECO:0007669"/>
    <property type="project" value="InterPro"/>
</dbReference>
<dbReference type="PANTHER" id="PTHR11328:SF28">
    <property type="entry name" value="MAJOR FACILITATOR SUPERFAMILY DOMAIN-CONTAINING PROTEIN 12"/>
    <property type="match status" value="1"/>
</dbReference>
<dbReference type="CDD" id="cd17491">
    <property type="entry name" value="MFS_MFSD12"/>
    <property type="match status" value="1"/>
</dbReference>
<dbReference type="Gene3D" id="1.20.1250.20">
    <property type="entry name" value="MFS general substrate transporter like domains"/>
    <property type="match status" value="2"/>
</dbReference>
<dbReference type="Pfam" id="PF13347">
    <property type="entry name" value="MFS_2"/>
    <property type="match status" value="1"/>
</dbReference>
<feature type="transmembrane region" description="Helical" evidence="2">
    <location>
        <begin position="421"/>
        <end position="444"/>
    </location>
</feature>
<feature type="transmembrane region" description="Helical" evidence="2">
    <location>
        <begin position="98"/>
        <end position="115"/>
    </location>
</feature>
<evidence type="ECO:0000313" key="4">
    <source>
        <dbReference type="Proteomes" id="UP000639338"/>
    </source>
</evidence>
<keyword evidence="4" id="KW-1185">Reference proteome</keyword>
<keyword evidence="2" id="KW-0472">Membrane</keyword>
<feature type="transmembrane region" description="Helical" evidence="2">
    <location>
        <begin position="291"/>
        <end position="313"/>
    </location>
</feature>
<proteinExistence type="inferred from homology"/>
<protein>
    <recommendedName>
        <fullName evidence="5">Major facilitator superfamily domain-containing protein 12-like</fullName>
    </recommendedName>
</protein>
<comment type="caution">
    <text evidence="3">The sequence shown here is derived from an EMBL/GenBank/DDBJ whole genome shotgun (WGS) entry which is preliminary data.</text>
</comment>
<dbReference type="EMBL" id="JACMRX010000005">
    <property type="protein sequence ID" value="KAF7989275.1"/>
    <property type="molecule type" value="Genomic_DNA"/>
</dbReference>